<dbReference type="EMBL" id="JAODNV010000004">
    <property type="protein sequence ID" value="MCT8989056.1"/>
    <property type="molecule type" value="Genomic_DNA"/>
</dbReference>
<sequence length="330" mass="37206">MNILRRDFHVRTADGVRIAIREVRPRGDAARVPMVLMHGTRIPGLSEFDLPVENGSLAADLAAAGHVCYIVDARGYGRSDRPAEMDLPPRPTRPLCRTIEITRDVDAAVDHLRRATGRGRVALLGWGVGATCVAMYAALHPEKVSHLVLYCMVYGGTGDHPTIRIGSQWDDPQRPGRFNQKKFGNYTFNGIELLEKHWDEQIPIADKTAWRDPAMVTALRNALLDGDPTSRTRTPPTYRSPNGMLEDLYIMGATGQKLFHASQIYCPVFIVNPEYDALCRDTDMEVFCEDLYHAPSVIHWRAANCTHYLLLDRPERGRNEFLARVDEFLR</sequence>
<dbReference type="SUPFAM" id="SSF53474">
    <property type="entry name" value="alpha/beta-Hydrolases"/>
    <property type="match status" value="1"/>
</dbReference>
<dbReference type="PANTHER" id="PTHR43798:SF24">
    <property type="entry name" value="CIS-3-ALKYL-4-ALKYLOXETAN-2-ONE DECARBOXYLASE"/>
    <property type="match status" value="1"/>
</dbReference>
<evidence type="ECO:0000259" key="1">
    <source>
        <dbReference type="Pfam" id="PF00561"/>
    </source>
</evidence>
<dbReference type="GO" id="GO:0016020">
    <property type="term" value="C:membrane"/>
    <property type="evidence" value="ECO:0007669"/>
    <property type="project" value="TreeGrafter"/>
</dbReference>
<dbReference type="Proteomes" id="UP001149009">
    <property type="component" value="Unassembled WGS sequence"/>
</dbReference>
<dbReference type="InterPro" id="IPR029058">
    <property type="entry name" value="AB_hydrolase_fold"/>
</dbReference>
<feature type="domain" description="AB hydrolase-1" evidence="1">
    <location>
        <begin position="43"/>
        <end position="313"/>
    </location>
</feature>
<organism evidence="2 3">
    <name type="scientific">Chelativorans petroleitrophicus</name>
    <dbReference type="NCBI Taxonomy" id="2975484"/>
    <lineage>
        <taxon>Bacteria</taxon>
        <taxon>Pseudomonadati</taxon>
        <taxon>Pseudomonadota</taxon>
        <taxon>Alphaproteobacteria</taxon>
        <taxon>Hyphomicrobiales</taxon>
        <taxon>Phyllobacteriaceae</taxon>
        <taxon>Chelativorans</taxon>
    </lineage>
</organism>
<dbReference type="InterPro" id="IPR000073">
    <property type="entry name" value="AB_hydrolase_1"/>
</dbReference>
<dbReference type="Gene3D" id="3.40.50.1820">
    <property type="entry name" value="alpha/beta hydrolase"/>
    <property type="match status" value="1"/>
</dbReference>
<dbReference type="AlphaFoldDB" id="A0A9X2X6E0"/>
<gene>
    <name evidence="2" type="ORF">NYR54_01930</name>
</gene>
<protein>
    <submittedName>
        <fullName evidence="2">Alpha/beta hydrolase</fullName>
    </submittedName>
</protein>
<evidence type="ECO:0000313" key="3">
    <source>
        <dbReference type="Proteomes" id="UP001149009"/>
    </source>
</evidence>
<comment type="caution">
    <text evidence="2">The sequence shown here is derived from an EMBL/GenBank/DDBJ whole genome shotgun (WGS) entry which is preliminary data.</text>
</comment>
<dbReference type="InterPro" id="IPR050266">
    <property type="entry name" value="AB_hydrolase_sf"/>
</dbReference>
<name>A0A9X2X6E0_9HYPH</name>
<keyword evidence="3" id="KW-1185">Reference proteome</keyword>
<dbReference type="PANTHER" id="PTHR43798">
    <property type="entry name" value="MONOACYLGLYCEROL LIPASE"/>
    <property type="match status" value="1"/>
</dbReference>
<dbReference type="Pfam" id="PF00561">
    <property type="entry name" value="Abhydrolase_1"/>
    <property type="match status" value="1"/>
</dbReference>
<reference evidence="2" key="1">
    <citation type="submission" date="2022-08" db="EMBL/GenBank/DDBJ databases">
        <title>Chelativorans sichuanense sp. nov., a paraffin oil-degrading bacterium isolated from a mixture of oil-based drill cuttings and paddy soil.</title>
        <authorList>
            <person name="Yu J."/>
            <person name="Liu H."/>
            <person name="Chen Q."/>
        </authorList>
    </citation>
    <scope>NUCLEOTIDE SEQUENCE</scope>
    <source>
        <strain evidence="2">SCAU 2101</strain>
    </source>
</reference>
<accession>A0A9X2X6E0</accession>
<evidence type="ECO:0000313" key="2">
    <source>
        <dbReference type="EMBL" id="MCT8989056.1"/>
    </source>
</evidence>
<proteinExistence type="predicted"/>
<dbReference type="GO" id="GO:0016787">
    <property type="term" value="F:hydrolase activity"/>
    <property type="evidence" value="ECO:0007669"/>
    <property type="project" value="UniProtKB-KW"/>
</dbReference>
<keyword evidence="2" id="KW-0378">Hydrolase</keyword>
<dbReference type="RefSeq" id="WP_261513737.1">
    <property type="nucleotide sequence ID" value="NZ_JAODNV010000004.1"/>
</dbReference>